<evidence type="ECO:0000256" key="1">
    <source>
        <dbReference type="SAM" id="MobiDB-lite"/>
    </source>
</evidence>
<sequence>MMTTSRTTFYLYTEHRSMPKSLRRQRRRTRVRPRSRVPHTHMEVQATRWSSCRHKIARITKLTKLMPTSRMSIEFETFLVNILHLPTDWRVSLKSDIAVVQKDKEFRIFFGAYLGLCDVVGTGIGKERELYRPHADLCNHVIDVLQGRPNLMVQEGDVIRFDRIDPYVVRGSTANVKPDIMGVLRILFNTPEGISAQEFINTVVDDKDSKSKRKHTDYIPAWPHVLEVKEMKGTDDTIDEGYDAIRLKTKDDKDPLTTRPQKNRTYLKDKANVVDCPVRSLHDIETSQASSRGRKRRAEPGNEQSSSKISRLSKTVSSKGKVASGWQKVLDGEGFALGADRAEKARVQCARYALHILSNAGLEIACACDSD</sequence>
<dbReference type="AlphaFoldDB" id="A0A2H3EPS0"/>
<reference evidence="3" key="1">
    <citation type="journal article" date="2017" name="Nat. Ecol. Evol.">
        <title>Genome expansion and lineage-specific genetic innovations in the forest pathogenic fungi Armillaria.</title>
        <authorList>
            <person name="Sipos G."/>
            <person name="Prasanna A.N."/>
            <person name="Walter M.C."/>
            <person name="O'Connor E."/>
            <person name="Balint B."/>
            <person name="Krizsan K."/>
            <person name="Kiss B."/>
            <person name="Hess J."/>
            <person name="Varga T."/>
            <person name="Slot J."/>
            <person name="Riley R."/>
            <person name="Boka B."/>
            <person name="Rigling D."/>
            <person name="Barry K."/>
            <person name="Lee J."/>
            <person name="Mihaltcheva S."/>
            <person name="LaButti K."/>
            <person name="Lipzen A."/>
            <person name="Waldron R."/>
            <person name="Moloney N.M."/>
            <person name="Sperisen C."/>
            <person name="Kredics L."/>
            <person name="Vagvoelgyi C."/>
            <person name="Patrignani A."/>
            <person name="Fitzpatrick D."/>
            <person name="Nagy I."/>
            <person name="Doyle S."/>
            <person name="Anderson J.B."/>
            <person name="Grigoriev I.V."/>
            <person name="Gueldener U."/>
            <person name="Muensterkoetter M."/>
            <person name="Nagy L.G."/>
        </authorList>
    </citation>
    <scope>NUCLEOTIDE SEQUENCE [LARGE SCALE GENOMIC DNA]</scope>
    <source>
        <strain evidence="3">Ar21-2</strain>
    </source>
</reference>
<dbReference type="EMBL" id="KZ293645">
    <property type="protein sequence ID" value="PBL01794.1"/>
    <property type="molecule type" value="Genomic_DNA"/>
</dbReference>
<evidence type="ECO:0000313" key="3">
    <source>
        <dbReference type="Proteomes" id="UP000217790"/>
    </source>
</evidence>
<dbReference type="Proteomes" id="UP000217790">
    <property type="component" value="Unassembled WGS sequence"/>
</dbReference>
<dbReference type="InParanoid" id="A0A2H3EPS0"/>
<keyword evidence="3" id="KW-1185">Reference proteome</keyword>
<proteinExistence type="predicted"/>
<gene>
    <name evidence="2" type="ORF">ARMGADRAFT_228786</name>
</gene>
<dbReference type="OrthoDB" id="5569250at2759"/>
<feature type="region of interest" description="Disordered" evidence="1">
    <location>
        <begin position="284"/>
        <end position="316"/>
    </location>
</feature>
<evidence type="ECO:0000313" key="2">
    <source>
        <dbReference type="EMBL" id="PBL01794.1"/>
    </source>
</evidence>
<protein>
    <submittedName>
        <fullName evidence="2">Uncharacterized protein</fullName>
    </submittedName>
</protein>
<organism evidence="2 3">
    <name type="scientific">Armillaria gallica</name>
    <name type="common">Bulbous honey fungus</name>
    <name type="synonym">Armillaria bulbosa</name>
    <dbReference type="NCBI Taxonomy" id="47427"/>
    <lineage>
        <taxon>Eukaryota</taxon>
        <taxon>Fungi</taxon>
        <taxon>Dikarya</taxon>
        <taxon>Basidiomycota</taxon>
        <taxon>Agaricomycotina</taxon>
        <taxon>Agaricomycetes</taxon>
        <taxon>Agaricomycetidae</taxon>
        <taxon>Agaricales</taxon>
        <taxon>Marasmiineae</taxon>
        <taxon>Physalacriaceae</taxon>
        <taxon>Armillaria</taxon>
    </lineage>
</organism>
<name>A0A2H3EPS0_ARMGA</name>
<feature type="compositionally biased region" description="Polar residues" evidence="1">
    <location>
        <begin position="302"/>
        <end position="316"/>
    </location>
</feature>
<accession>A0A2H3EPS0</accession>